<name>A0A1M6PD59_9GAMM</name>
<dbReference type="AlphaFoldDB" id="A0A1M6PD59"/>
<evidence type="ECO:0000313" key="3">
    <source>
        <dbReference type="Proteomes" id="UP000184497"/>
    </source>
</evidence>
<accession>A0A1M6PD59</accession>
<protein>
    <submittedName>
        <fullName evidence="2">Uncharacterized protein</fullName>
    </submittedName>
</protein>
<organism evidence="2 3">
    <name type="scientific">Marinobacter antarcticus</name>
    <dbReference type="NCBI Taxonomy" id="564117"/>
    <lineage>
        <taxon>Bacteria</taxon>
        <taxon>Pseudomonadati</taxon>
        <taxon>Pseudomonadota</taxon>
        <taxon>Gammaproteobacteria</taxon>
        <taxon>Pseudomonadales</taxon>
        <taxon>Marinobacteraceae</taxon>
        <taxon>Marinobacter</taxon>
    </lineage>
</organism>
<sequence length="37" mass="4304">MSEKLPDMSNNWYIVLPDKRKGSENTPLPNGWQDNDL</sequence>
<evidence type="ECO:0000256" key="1">
    <source>
        <dbReference type="SAM" id="MobiDB-lite"/>
    </source>
</evidence>
<reference evidence="3" key="1">
    <citation type="submission" date="2016-11" db="EMBL/GenBank/DDBJ databases">
        <authorList>
            <person name="Varghese N."/>
            <person name="Submissions S."/>
        </authorList>
    </citation>
    <scope>NUCLEOTIDE SEQUENCE [LARGE SCALE GENOMIC DNA]</scope>
    <source>
        <strain evidence="3">CGMCC 1.10835</strain>
    </source>
</reference>
<proteinExistence type="predicted"/>
<feature type="region of interest" description="Disordered" evidence="1">
    <location>
        <begin position="16"/>
        <end position="37"/>
    </location>
</feature>
<gene>
    <name evidence="2" type="ORF">SAMN05216369_0225</name>
</gene>
<keyword evidence="3" id="KW-1185">Reference proteome</keyword>
<dbReference type="EMBL" id="FRAQ01000001">
    <property type="protein sequence ID" value="SHK05879.1"/>
    <property type="molecule type" value="Genomic_DNA"/>
</dbReference>
<evidence type="ECO:0000313" key="2">
    <source>
        <dbReference type="EMBL" id="SHK05879.1"/>
    </source>
</evidence>
<dbReference type="Proteomes" id="UP000184497">
    <property type="component" value="Unassembled WGS sequence"/>
</dbReference>